<evidence type="ECO:0000256" key="7">
    <source>
        <dbReference type="ARBA" id="ARBA00022827"/>
    </source>
</evidence>
<gene>
    <name evidence="11 13" type="primary">mnmG</name>
    <name evidence="11" type="synonym">gidA</name>
    <name evidence="13" type="ORF">SPIROBIBN47_310004</name>
</gene>
<keyword evidence="5 11" id="KW-0285">Flavoprotein</keyword>
<evidence type="ECO:0000259" key="12">
    <source>
        <dbReference type="SMART" id="SM01228"/>
    </source>
</evidence>
<proteinExistence type="inferred from homology"/>
<accession>A0A3P3XJY1</accession>
<comment type="subunit">
    <text evidence="9 11">Homodimer. Heterotetramer of two MnmE and two MnmG subunits.</text>
</comment>
<dbReference type="Gene3D" id="1.10.150.570">
    <property type="entry name" value="GidA associated domain, C-terminal subdomain"/>
    <property type="match status" value="1"/>
</dbReference>
<evidence type="ECO:0000256" key="8">
    <source>
        <dbReference type="ARBA" id="ARBA00023027"/>
    </source>
</evidence>
<dbReference type="InterPro" id="IPR026904">
    <property type="entry name" value="MnmG_C"/>
</dbReference>
<evidence type="ECO:0000256" key="10">
    <source>
        <dbReference type="ARBA" id="ARBA00031800"/>
    </source>
</evidence>
<organism evidence="13">
    <name type="scientific">uncultured spirochete</name>
    <dbReference type="NCBI Taxonomy" id="156406"/>
    <lineage>
        <taxon>Bacteria</taxon>
        <taxon>Pseudomonadati</taxon>
        <taxon>Spirochaetota</taxon>
        <taxon>Spirochaetia</taxon>
        <taxon>Spirochaetales</taxon>
        <taxon>environmental samples</taxon>
    </lineage>
</organism>
<evidence type="ECO:0000256" key="11">
    <source>
        <dbReference type="HAMAP-Rule" id="MF_00129"/>
    </source>
</evidence>
<dbReference type="NCBIfam" id="TIGR00136">
    <property type="entry name" value="mnmG_gidA"/>
    <property type="match status" value="1"/>
</dbReference>
<keyword evidence="6 11" id="KW-0819">tRNA processing</keyword>
<dbReference type="Gene3D" id="3.50.50.60">
    <property type="entry name" value="FAD/NAD(P)-binding domain"/>
    <property type="match status" value="2"/>
</dbReference>
<dbReference type="InterPro" id="IPR044920">
    <property type="entry name" value="MnmG_C_subdom_sf"/>
</dbReference>
<keyword evidence="7 11" id="KW-0274">FAD</keyword>
<feature type="domain" description="tRNA uridine 5-carboxymethylaminomethyl modification enzyme C-terminal subdomain" evidence="12">
    <location>
        <begin position="567"/>
        <end position="638"/>
    </location>
</feature>
<comment type="similarity">
    <text evidence="3 11">Belongs to the MnmG family.</text>
</comment>
<comment type="cofactor">
    <cofactor evidence="1 11">
        <name>FAD</name>
        <dbReference type="ChEBI" id="CHEBI:57692"/>
    </cofactor>
</comment>
<evidence type="ECO:0000256" key="4">
    <source>
        <dbReference type="ARBA" id="ARBA00020461"/>
    </source>
</evidence>
<evidence type="ECO:0000256" key="3">
    <source>
        <dbReference type="ARBA" id="ARBA00007653"/>
    </source>
</evidence>
<evidence type="ECO:0000256" key="1">
    <source>
        <dbReference type="ARBA" id="ARBA00001974"/>
    </source>
</evidence>
<dbReference type="PANTHER" id="PTHR11806:SF0">
    <property type="entry name" value="PROTEIN MTO1 HOMOLOG, MITOCHONDRIAL"/>
    <property type="match status" value="1"/>
</dbReference>
<dbReference type="SUPFAM" id="SSF51905">
    <property type="entry name" value="FAD/NAD(P)-binding domain"/>
    <property type="match status" value="1"/>
</dbReference>
<dbReference type="GO" id="GO:0030488">
    <property type="term" value="P:tRNA methylation"/>
    <property type="evidence" value="ECO:0007669"/>
    <property type="project" value="TreeGrafter"/>
</dbReference>
<feature type="binding site" evidence="11">
    <location>
        <begin position="10"/>
        <end position="15"/>
    </location>
    <ligand>
        <name>FAD</name>
        <dbReference type="ChEBI" id="CHEBI:57692"/>
    </ligand>
</feature>
<dbReference type="InterPro" id="IPR036188">
    <property type="entry name" value="FAD/NAD-bd_sf"/>
</dbReference>
<protein>
    <recommendedName>
        <fullName evidence="4 11">tRNA uridine 5-carboxymethylaminomethyl modification enzyme MnmG</fullName>
    </recommendedName>
    <alternativeName>
        <fullName evidence="10 11">Glucose-inhibited division protein A</fullName>
    </alternativeName>
</protein>
<keyword evidence="8 11" id="KW-0520">NAD</keyword>
<evidence type="ECO:0000256" key="9">
    <source>
        <dbReference type="ARBA" id="ARBA00025948"/>
    </source>
</evidence>
<dbReference type="InterPro" id="IPR002218">
    <property type="entry name" value="MnmG-rel"/>
</dbReference>
<dbReference type="FunFam" id="1.10.150.570:FF:000001">
    <property type="entry name" value="tRNA uridine 5-carboxymethylaminomethyl modification enzyme MnmG"/>
    <property type="match status" value="1"/>
</dbReference>
<dbReference type="AlphaFoldDB" id="A0A3P3XJY1"/>
<evidence type="ECO:0000256" key="5">
    <source>
        <dbReference type="ARBA" id="ARBA00022630"/>
    </source>
</evidence>
<comment type="subcellular location">
    <subcellularLocation>
        <location evidence="11">Cytoplasm</location>
    </subcellularLocation>
</comment>
<name>A0A3P3XJY1_9SPIR</name>
<evidence type="ECO:0000256" key="6">
    <source>
        <dbReference type="ARBA" id="ARBA00022694"/>
    </source>
</evidence>
<dbReference type="FunFam" id="3.50.50.60:FF:000002">
    <property type="entry name" value="tRNA uridine 5-carboxymethylaminomethyl modification enzyme MnmG"/>
    <property type="match status" value="1"/>
</dbReference>
<comment type="caution">
    <text evidence="11">Lacks conserved residue(s) required for the propagation of feature annotation.</text>
</comment>
<dbReference type="InterPro" id="IPR040131">
    <property type="entry name" value="MnmG_N"/>
</dbReference>
<keyword evidence="11" id="KW-0963">Cytoplasm</keyword>
<dbReference type="PROSITE" id="PS01281">
    <property type="entry name" value="GIDA_2"/>
    <property type="match status" value="1"/>
</dbReference>
<dbReference type="PANTHER" id="PTHR11806">
    <property type="entry name" value="GLUCOSE INHIBITED DIVISION PROTEIN A"/>
    <property type="match status" value="1"/>
</dbReference>
<comment type="function">
    <text evidence="2 11">NAD-binding protein involved in the addition of a carboxymethylaminomethyl (cmnm) group at the wobble position (U34) of certain tRNAs, forming tRNA-cmnm(5)s(2)U34.</text>
</comment>
<dbReference type="PROSITE" id="PS01280">
    <property type="entry name" value="GIDA_1"/>
    <property type="match status" value="1"/>
</dbReference>
<dbReference type="InterPro" id="IPR047001">
    <property type="entry name" value="MnmG_C_subdom"/>
</dbReference>
<dbReference type="SMART" id="SM01228">
    <property type="entry name" value="GIDA_assoc_3"/>
    <property type="match status" value="1"/>
</dbReference>
<evidence type="ECO:0000313" key="13">
    <source>
        <dbReference type="EMBL" id="SLM14013.1"/>
    </source>
</evidence>
<feature type="binding site" evidence="11">
    <location>
        <begin position="291"/>
        <end position="305"/>
    </location>
    <ligand>
        <name>NAD(+)</name>
        <dbReference type="ChEBI" id="CHEBI:57540"/>
    </ligand>
</feature>
<dbReference type="HAMAP" id="MF_00129">
    <property type="entry name" value="MnmG_GidA"/>
    <property type="match status" value="1"/>
</dbReference>
<dbReference type="EMBL" id="FWDM01000025">
    <property type="protein sequence ID" value="SLM14013.1"/>
    <property type="molecule type" value="Genomic_DNA"/>
</dbReference>
<reference evidence="13" key="1">
    <citation type="submission" date="2017-02" db="EMBL/GenBank/DDBJ databases">
        <authorList>
            <person name="Regsiter A."/>
            <person name="William W."/>
        </authorList>
    </citation>
    <scope>NUCLEOTIDE SEQUENCE</scope>
    <source>
        <strain evidence="13">Bib</strain>
    </source>
</reference>
<dbReference type="Pfam" id="PF01134">
    <property type="entry name" value="GIDA"/>
    <property type="match status" value="1"/>
</dbReference>
<evidence type="ECO:0000256" key="2">
    <source>
        <dbReference type="ARBA" id="ARBA00003717"/>
    </source>
</evidence>
<dbReference type="GO" id="GO:0005829">
    <property type="term" value="C:cytosol"/>
    <property type="evidence" value="ECO:0007669"/>
    <property type="project" value="TreeGrafter"/>
</dbReference>
<dbReference type="Pfam" id="PF13932">
    <property type="entry name" value="SAM_GIDA_C"/>
    <property type="match status" value="1"/>
</dbReference>
<dbReference type="GO" id="GO:0002098">
    <property type="term" value="P:tRNA wobble uridine modification"/>
    <property type="evidence" value="ECO:0007669"/>
    <property type="project" value="InterPro"/>
</dbReference>
<dbReference type="InterPro" id="IPR020595">
    <property type="entry name" value="MnmG-rel_CS"/>
</dbReference>
<dbReference type="PRINTS" id="PR00411">
    <property type="entry name" value="PNDRDTASEI"/>
</dbReference>
<dbReference type="GO" id="GO:0050660">
    <property type="term" value="F:flavin adenine dinucleotide binding"/>
    <property type="evidence" value="ECO:0007669"/>
    <property type="project" value="UniProtKB-UniRule"/>
</dbReference>
<sequence>MADFEAIVIGGGHAGIEAALALARLGTKTLFITQNPDTIGRMSCNPAIGGLSKGNLVREVDALGGQMGILADATAIQVRMLNQSRGAAVQAPRAQSDKALYASLARQTLEAQPNLTIFMDTVTDIIVSEGSSGARAGYAVSAAGTASAPSSRHIEGVRTERGNEISAKVVVLTTGTFMEAKLFIGLWSGSGGRLGEPAAIGLGTALRAKGFPVGRMKTGTPARIKRDSIDFSKLEAQYSDPRKIFFSFLEQDYNRPDVPCYIVYTNQNTHEAIRAGLDRSPLFSGVITGKGPRYCPSIEDKVVRFPDRERHQVFIEPEGLSTDEMYLNGLSSSLPEDVQERFYHSIPGLEHAVIVRPAYAVEYDYLDPAALYASLESKLVEGLFIAGQTNGTSGYEEAAAQGLMAGINARRKLDGEPPLILGRNEAYIGVLIDDLVTLSPKEPYRMFTSRAEYRLALRHDTADLRLTPYAIEIGLADERRRECFEKRLQGIDEAKALLSRRKIQKEDSAHIPELEKHIGQTLADAIRDPKVGALLDDEAEALSHIAQLLPETAAMQASSVLTAVLNERYKGYLEKEERLAARLSKADKMLIPDKFDYSQVKGLSKEASEKLSNQRPLTIGQASRIPGVRKSDVALLYIAISRPSP</sequence>
<dbReference type="InterPro" id="IPR004416">
    <property type="entry name" value="MnmG"/>
</dbReference>